<dbReference type="InterPro" id="IPR020843">
    <property type="entry name" value="ER"/>
</dbReference>
<dbReference type="Proteomes" id="UP000294847">
    <property type="component" value="Chromosome 3"/>
</dbReference>
<comment type="similarity">
    <text evidence="3 9">Belongs to the zinc-containing alcohol dehydrogenase family.</text>
</comment>
<evidence type="ECO:0000256" key="6">
    <source>
        <dbReference type="ARBA" id="ARBA00022857"/>
    </source>
</evidence>
<dbReference type="CDD" id="cd05285">
    <property type="entry name" value="sorbitol_DH"/>
    <property type="match status" value="1"/>
</dbReference>
<proteinExistence type="inferred from homology"/>
<dbReference type="InterPro" id="IPR011032">
    <property type="entry name" value="GroES-like_sf"/>
</dbReference>
<evidence type="ECO:0000256" key="1">
    <source>
        <dbReference type="ARBA" id="ARBA00001947"/>
    </source>
</evidence>
<dbReference type="Pfam" id="PF00107">
    <property type="entry name" value="ADH_zinc_N"/>
    <property type="match status" value="1"/>
</dbReference>
<dbReference type="InterPro" id="IPR045306">
    <property type="entry name" value="SDH-like"/>
</dbReference>
<keyword evidence="5 9" id="KW-0862">Zinc</keyword>
<keyword evidence="8" id="KW-0520">NAD</keyword>
<dbReference type="InterPro" id="IPR020904">
    <property type="entry name" value="Sc_DH/Rdtase_CS"/>
</dbReference>
<dbReference type="InterPro" id="IPR013149">
    <property type="entry name" value="ADH-like_C"/>
</dbReference>
<evidence type="ECO:0000256" key="3">
    <source>
        <dbReference type="ARBA" id="ARBA00008072"/>
    </source>
</evidence>
<dbReference type="SMART" id="SM00829">
    <property type="entry name" value="PKS_ER"/>
    <property type="match status" value="1"/>
</dbReference>
<dbReference type="InterPro" id="IPR002347">
    <property type="entry name" value="SDR_fam"/>
</dbReference>
<evidence type="ECO:0000313" key="11">
    <source>
        <dbReference type="EMBL" id="QBZ59984.1"/>
    </source>
</evidence>
<protein>
    <recommendedName>
        <fullName evidence="10">Enoyl reductase (ER) domain-containing protein</fullName>
    </recommendedName>
</protein>
<keyword evidence="6" id="KW-0521">NADP</keyword>
<evidence type="ECO:0000259" key="10">
    <source>
        <dbReference type="SMART" id="SM00829"/>
    </source>
</evidence>
<dbReference type="GO" id="GO:0008270">
    <property type="term" value="F:zinc ion binding"/>
    <property type="evidence" value="ECO:0007669"/>
    <property type="project" value="InterPro"/>
</dbReference>
<dbReference type="Pfam" id="PF08240">
    <property type="entry name" value="ADH_N"/>
    <property type="match status" value="1"/>
</dbReference>
<comment type="pathway">
    <text evidence="2">Carbohydrate degradation.</text>
</comment>
<sequence length="664" mass="70043">MCPGSSQVSDAGSATTDSVEFLCRLWTALAHDWCFPYIPMPNPFLEKLFSLDGRFAVVTGGTRGIGQAMAVALAEAGADIILIQRDESNLDTKSQIEALGRKATVYTCDLSSQESVEQLAPRILADGHDVSILVTCAGIQRRHPAHVFPMGDWDEVLQVNLKTVWTLDRDFGAYMLTRPADPTTGHRGSIINVASLVSFQGGITVPAYAAAKGGIAQLTKALSNEWASKGVNVNAIAPGYVATDMNEALLKDEARAASILARIPAGRWGNADDFKGATVFLAGRGSLKMATIKASVLYGPKDLRVEERTIPAPAAGEVQVSIRATGICGSDMHYYVHGANGDFKVREPLSLGHESAGVVEAVGPDVTDLKVGDRVAVEVGIACDDCALCKSGRYNLCKGMKFRSSAKIFPHFQGTLQDRINHPARLTYKLPDSASLAEGALLEPLGVAIHGVKRAGEQKGKTALVLGAGAVGLLTAAVLRVEGVESIAIADIVPERVQFAVAHGFADKAVVVPSKRLPPTASADEKLALARETAALLTREGNGGDEYDTTFECTGVESCVQAAIYATGPGGRVMMIGMGTPVQTLPLGAAALREVDLLGVFRYANTYPRGIELLAGRESNGMPDIGLLATQNVKGLDRAEDAFAIAAKPVDADGKLVLKVIIET</sequence>
<feature type="domain" description="Enoyl reductase (ER)" evidence="10">
    <location>
        <begin position="299"/>
        <end position="658"/>
    </location>
</feature>
<dbReference type="PROSITE" id="PS00059">
    <property type="entry name" value="ADH_ZINC"/>
    <property type="match status" value="1"/>
</dbReference>
<evidence type="ECO:0000256" key="9">
    <source>
        <dbReference type="RuleBase" id="RU361277"/>
    </source>
</evidence>
<dbReference type="InterPro" id="IPR002328">
    <property type="entry name" value="ADH_Zn_CS"/>
</dbReference>
<dbReference type="FunFam" id="3.40.50.720:FF:000398">
    <property type="entry name" value="Probable 2-deoxy-D-gluconate 3-dehydrogenase"/>
    <property type="match status" value="1"/>
</dbReference>
<dbReference type="AlphaFoldDB" id="A0A4P7NE34"/>
<keyword evidence="7" id="KW-0560">Oxidoreductase</keyword>
<evidence type="ECO:0000256" key="8">
    <source>
        <dbReference type="ARBA" id="ARBA00023027"/>
    </source>
</evidence>
<dbReference type="GO" id="GO:0003939">
    <property type="term" value="F:L-iditol 2-dehydrogenase (NAD+) activity"/>
    <property type="evidence" value="ECO:0007669"/>
    <property type="project" value="TreeGrafter"/>
</dbReference>
<dbReference type="PANTHER" id="PTHR43161">
    <property type="entry name" value="SORBITOL DEHYDROGENASE"/>
    <property type="match status" value="1"/>
</dbReference>
<organism evidence="11 12">
    <name type="scientific">Pyricularia oryzae</name>
    <name type="common">Rice blast fungus</name>
    <name type="synonym">Magnaporthe oryzae</name>
    <dbReference type="NCBI Taxonomy" id="318829"/>
    <lineage>
        <taxon>Eukaryota</taxon>
        <taxon>Fungi</taxon>
        <taxon>Dikarya</taxon>
        <taxon>Ascomycota</taxon>
        <taxon>Pezizomycotina</taxon>
        <taxon>Sordariomycetes</taxon>
        <taxon>Sordariomycetidae</taxon>
        <taxon>Magnaporthales</taxon>
        <taxon>Pyriculariaceae</taxon>
        <taxon>Pyricularia</taxon>
    </lineage>
</organism>
<dbReference type="Gene3D" id="3.40.50.720">
    <property type="entry name" value="NAD(P)-binding Rossmann-like Domain"/>
    <property type="match status" value="2"/>
</dbReference>
<dbReference type="Gene3D" id="3.90.180.10">
    <property type="entry name" value="Medium-chain alcohol dehydrogenases, catalytic domain"/>
    <property type="match status" value="1"/>
</dbReference>
<evidence type="ECO:0000256" key="4">
    <source>
        <dbReference type="ARBA" id="ARBA00022723"/>
    </source>
</evidence>
<dbReference type="PRINTS" id="PR00080">
    <property type="entry name" value="SDRFAMILY"/>
</dbReference>
<comment type="cofactor">
    <cofactor evidence="1 9">
        <name>Zn(2+)</name>
        <dbReference type="ChEBI" id="CHEBI:29105"/>
    </cofactor>
</comment>
<evidence type="ECO:0000313" key="12">
    <source>
        <dbReference type="Proteomes" id="UP000294847"/>
    </source>
</evidence>
<dbReference type="PROSITE" id="PS00061">
    <property type="entry name" value="ADH_SHORT"/>
    <property type="match status" value="1"/>
</dbReference>
<gene>
    <name evidence="11" type="ORF">PoMZ_04953</name>
</gene>
<evidence type="ECO:0000256" key="7">
    <source>
        <dbReference type="ARBA" id="ARBA00023002"/>
    </source>
</evidence>
<evidence type="ECO:0000256" key="2">
    <source>
        <dbReference type="ARBA" id="ARBA00004921"/>
    </source>
</evidence>
<evidence type="ECO:0000256" key="5">
    <source>
        <dbReference type="ARBA" id="ARBA00022833"/>
    </source>
</evidence>
<dbReference type="GO" id="GO:0006062">
    <property type="term" value="P:sorbitol catabolic process"/>
    <property type="evidence" value="ECO:0007669"/>
    <property type="project" value="TreeGrafter"/>
</dbReference>
<name>A0A4P7NE34_PYROR</name>
<dbReference type="EMBL" id="CP034206">
    <property type="protein sequence ID" value="QBZ59984.1"/>
    <property type="molecule type" value="Genomic_DNA"/>
</dbReference>
<accession>A0A4P7NE34</accession>
<dbReference type="PANTHER" id="PTHR43161:SF25">
    <property type="entry name" value="ALCOHOL DEHYDROGENASE, PUTATIVE (AFU_ORTHOLOGUE AFUA_1G14390)-RELATED"/>
    <property type="match status" value="1"/>
</dbReference>
<keyword evidence="4 9" id="KW-0479">Metal-binding</keyword>
<dbReference type="InterPro" id="IPR013154">
    <property type="entry name" value="ADH-like_N"/>
</dbReference>
<reference evidence="11 12" key="1">
    <citation type="journal article" date="2019" name="Mol. Biol. Evol.">
        <title>Blast fungal genomes show frequent chromosomal changes, gene gains and losses, and effector gene turnover.</title>
        <authorList>
            <person name="Gomez Luciano L.B."/>
            <person name="Jason Tsai I."/>
            <person name="Chuma I."/>
            <person name="Tosa Y."/>
            <person name="Chen Y.H."/>
            <person name="Li J.Y."/>
            <person name="Li M.Y."/>
            <person name="Jade Lu M.Y."/>
            <person name="Nakayashiki H."/>
            <person name="Li W.H."/>
        </authorList>
    </citation>
    <scope>NUCLEOTIDE SEQUENCE [LARGE SCALE GENOMIC DNA]</scope>
    <source>
        <strain evidence="11">MZ5-1-6</strain>
    </source>
</reference>
<dbReference type="PRINTS" id="PR00081">
    <property type="entry name" value="GDHRDH"/>
</dbReference>
<dbReference type="InterPro" id="IPR036291">
    <property type="entry name" value="NAD(P)-bd_dom_sf"/>
</dbReference>
<dbReference type="SUPFAM" id="SSF50129">
    <property type="entry name" value="GroES-like"/>
    <property type="match status" value="1"/>
</dbReference>
<dbReference type="Pfam" id="PF00106">
    <property type="entry name" value="adh_short"/>
    <property type="match status" value="1"/>
</dbReference>
<dbReference type="SUPFAM" id="SSF51735">
    <property type="entry name" value="NAD(P)-binding Rossmann-fold domains"/>
    <property type="match status" value="2"/>
</dbReference>